<feature type="active site" description="Proton donor" evidence="3">
    <location>
        <position position="30"/>
    </location>
</feature>
<evidence type="ECO:0000256" key="3">
    <source>
        <dbReference type="PIRSR" id="PIRSR623088-1"/>
    </source>
</evidence>
<reference evidence="7 8" key="1">
    <citation type="journal article" name="Sci. Rep.">
        <title>Genome-scale phylogenetic analyses confirm Olpidium as the closest living zoosporic fungus to the non-flagellated, terrestrial fungi.</title>
        <authorList>
            <person name="Chang Y."/>
            <person name="Rochon D."/>
            <person name="Sekimoto S."/>
            <person name="Wang Y."/>
            <person name="Chovatia M."/>
            <person name="Sandor L."/>
            <person name="Salamov A."/>
            <person name="Grigoriev I.V."/>
            <person name="Stajich J.E."/>
            <person name="Spatafora J.W."/>
        </authorList>
    </citation>
    <scope>NUCLEOTIDE SEQUENCE [LARGE SCALE GENOMIC DNA]</scope>
    <source>
        <strain evidence="7">S191</strain>
    </source>
</reference>
<feature type="binding site" evidence="5">
    <location>
        <position position="34"/>
    </location>
    <ligand>
        <name>Zn(2+)</name>
        <dbReference type="ChEBI" id="CHEBI:29105"/>
        <label>1</label>
    </ligand>
</feature>
<dbReference type="PANTHER" id="PTHR11347">
    <property type="entry name" value="CYCLIC NUCLEOTIDE PHOSPHODIESTERASE"/>
    <property type="match status" value="1"/>
</dbReference>
<dbReference type="EMBL" id="JAEFCI010003731">
    <property type="protein sequence ID" value="KAG5461394.1"/>
    <property type="molecule type" value="Genomic_DNA"/>
</dbReference>
<dbReference type="PROSITE" id="PS00126">
    <property type="entry name" value="PDEASE_I_1"/>
    <property type="match status" value="1"/>
</dbReference>
<feature type="binding site" evidence="4">
    <location>
        <begin position="30"/>
        <end position="34"/>
    </location>
    <ligand>
        <name>AMP</name>
        <dbReference type="ChEBI" id="CHEBI:456215"/>
    </ligand>
</feature>
<dbReference type="InterPro" id="IPR002073">
    <property type="entry name" value="PDEase_catalytic_dom"/>
</dbReference>
<dbReference type="InterPro" id="IPR023174">
    <property type="entry name" value="PDEase_CS"/>
</dbReference>
<evidence type="ECO:0000256" key="2">
    <source>
        <dbReference type="ARBA" id="ARBA00022801"/>
    </source>
</evidence>
<evidence type="ECO:0000256" key="5">
    <source>
        <dbReference type="PIRSR" id="PIRSR623088-3"/>
    </source>
</evidence>
<keyword evidence="1 5" id="KW-0479">Metal-binding</keyword>
<dbReference type="InterPro" id="IPR003607">
    <property type="entry name" value="HD/PDEase_dom"/>
</dbReference>
<feature type="binding site" evidence="5">
    <location>
        <position position="184"/>
    </location>
    <ligand>
        <name>Zn(2+)</name>
        <dbReference type="ChEBI" id="CHEBI:29105"/>
        <label>1</label>
    </ligand>
</feature>
<dbReference type="InterPro" id="IPR036971">
    <property type="entry name" value="PDEase_catalytic_dom_sf"/>
</dbReference>
<feature type="binding site" evidence="4">
    <location>
        <position position="71"/>
    </location>
    <ligand>
        <name>AMP</name>
        <dbReference type="ChEBI" id="CHEBI:456215"/>
    </ligand>
</feature>
<feature type="binding site" evidence="5">
    <location>
        <position position="70"/>
    </location>
    <ligand>
        <name>Zn(2+)</name>
        <dbReference type="ChEBI" id="CHEBI:29105"/>
        <label>1</label>
    </ligand>
</feature>
<feature type="domain" description="PDEase" evidence="6">
    <location>
        <begin position="1"/>
        <end position="300"/>
    </location>
</feature>
<evidence type="ECO:0000256" key="1">
    <source>
        <dbReference type="ARBA" id="ARBA00022723"/>
    </source>
</evidence>
<keyword evidence="8" id="KW-1185">Reference proteome</keyword>
<evidence type="ECO:0000256" key="4">
    <source>
        <dbReference type="PIRSR" id="PIRSR623088-2"/>
    </source>
</evidence>
<dbReference type="GO" id="GO:0007165">
    <property type="term" value="P:signal transduction"/>
    <property type="evidence" value="ECO:0007669"/>
    <property type="project" value="InterPro"/>
</dbReference>
<gene>
    <name evidence="7" type="ORF">BJ554DRAFT_6421</name>
</gene>
<dbReference type="OrthoDB" id="546632at2759"/>
<dbReference type="SUPFAM" id="SSF109604">
    <property type="entry name" value="HD-domain/PDEase-like"/>
    <property type="match status" value="1"/>
</dbReference>
<protein>
    <recommendedName>
        <fullName evidence="6">PDEase domain-containing protein</fullName>
    </recommendedName>
</protein>
<name>A0A8H8DK04_9FUNG</name>
<comment type="caution">
    <text evidence="7">The sequence shown here is derived from an EMBL/GenBank/DDBJ whole genome shotgun (WGS) entry which is preliminary data.</text>
</comment>
<organism evidence="7 8">
    <name type="scientific">Olpidium bornovanus</name>
    <dbReference type="NCBI Taxonomy" id="278681"/>
    <lineage>
        <taxon>Eukaryota</taxon>
        <taxon>Fungi</taxon>
        <taxon>Fungi incertae sedis</taxon>
        <taxon>Olpidiomycota</taxon>
        <taxon>Olpidiomycotina</taxon>
        <taxon>Olpidiomycetes</taxon>
        <taxon>Olpidiales</taxon>
        <taxon>Olpidiaceae</taxon>
        <taxon>Olpidium</taxon>
    </lineage>
</organism>
<accession>A0A8H8DK04</accession>
<feature type="non-terminal residue" evidence="7">
    <location>
        <position position="1"/>
    </location>
</feature>
<dbReference type="GO" id="GO:0046872">
    <property type="term" value="F:metal ion binding"/>
    <property type="evidence" value="ECO:0007669"/>
    <property type="project" value="UniProtKB-KW"/>
</dbReference>
<feature type="binding site" evidence="4">
    <location>
        <position position="251"/>
    </location>
    <ligand>
        <name>AMP</name>
        <dbReference type="ChEBI" id="CHEBI:456215"/>
    </ligand>
</feature>
<dbReference type="CDD" id="cd00077">
    <property type="entry name" value="HDc"/>
    <property type="match status" value="1"/>
</dbReference>
<dbReference type="GO" id="GO:0004114">
    <property type="term" value="F:3',5'-cyclic-nucleotide phosphodiesterase activity"/>
    <property type="evidence" value="ECO:0007669"/>
    <property type="project" value="InterPro"/>
</dbReference>
<feature type="binding site" evidence="5">
    <location>
        <position position="71"/>
    </location>
    <ligand>
        <name>Zn(2+)</name>
        <dbReference type="ChEBI" id="CHEBI:29105"/>
        <label>1</label>
    </ligand>
</feature>
<evidence type="ECO:0000313" key="7">
    <source>
        <dbReference type="EMBL" id="KAG5461394.1"/>
    </source>
</evidence>
<evidence type="ECO:0000313" key="8">
    <source>
        <dbReference type="Proteomes" id="UP000673691"/>
    </source>
</evidence>
<keyword evidence="2" id="KW-0378">Hydrolase</keyword>
<sequence>FGPRFSIPPEKLARFFVTVENGYRSTLPYHNAVHAADVLHAVSRLASLQSVARFATDLDLLALYFAAIVHDLDHGGVNNTFLVNSSDPKALLYNDRSVLENHHVATAFAILQQDKCNFLSHMNRTDYASFRELVIDLVLATDLTQHFSVVSSFKNKVSVAASYNPESVREDSALCWKMIMKCGDVSNPSKEWSLRYVGPDIADTGVTNTKTARKADSRRAKFLNQGDREQELHLKVSPFMDRHSFNLTANQIGFIDFICVSTVIKRSPFRESLPHPSVSERAGGPENLTLELVSRPFWPT</sequence>
<feature type="binding site" evidence="4">
    <location>
        <position position="184"/>
    </location>
    <ligand>
        <name>AMP</name>
        <dbReference type="ChEBI" id="CHEBI:456215"/>
    </ligand>
</feature>
<dbReference type="Pfam" id="PF00233">
    <property type="entry name" value="PDEase_I"/>
    <property type="match status" value="2"/>
</dbReference>
<dbReference type="InterPro" id="IPR023088">
    <property type="entry name" value="PDEase"/>
</dbReference>
<dbReference type="SMART" id="SM00471">
    <property type="entry name" value="HDc"/>
    <property type="match status" value="1"/>
</dbReference>
<proteinExistence type="predicted"/>
<dbReference type="PROSITE" id="PS51845">
    <property type="entry name" value="PDEASE_I_2"/>
    <property type="match status" value="1"/>
</dbReference>
<dbReference type="AlphaFoldDB" id="A0A8H8DK04"/>
<dbReference type="Proteomes" id="UP000673691">
    <property type="component" value="Unassembled WGS sequence"/>
</dbReference>
<feature type="binding site" evidence="5">
    <location>
        <position position="71"/>
    </location>
    <ligand>
        <name>Zn(2+)</name>
        <dbReference type="ChEBI" id="CHEBI:29105"/>
        <label>2</label>
    </ligand>
</feature>
<evidence type="ECO:0000259" key="6">
    <source>
        <dbReference type="PROSITE" id="PS51845"/>
    </source>
</evidence>
<dbReference type="PRINTS" id="PR00387">
    <property type="entry name" value="PDIESTERASE1"/>
</dbReference>
<dbReference type="Gene3D" id="1.10.1300.10">
    <property type="entry name" value="3'5'-cyclic nucleotide phosphodiesterase, catalytic domain"/>
    <property type="match status" value="1"/>
</dbReference>